<gene>
    <name evidence="2" type="ORF">DOTSEDRAFT_54083</name>
</gene>
<evidence type="ECO:0000313" key="3">
    <source>
        <dbReference type="Proteomes" id="UP000016933"/>
    </source>
</evidence>
<sequence>MASDSPASERPSSLKKKPVRGDTASASSNDTMYTASGAFNDDEIQQVQDQQLSPKSVSFMTMDHTPATSGTTSPAGERSQSQAELVRPSTESPKQPENRKRLSFKRSLNSLWKILDPPELAHNTGALHNIANQSEEESRQSRKKSASSGDLEREHTLLATISDKTYKQRV</sequence>
<evidence type="ECO:0000313" key="2">
    <source>
        <dbReference type="EMBL" id="EME43192.1"/>
    </source>
</evidence>
<feature type="region of interest" description="Disordered" evidence="1">
    <location>
        <begin position="123"/>
        <end position="170"/>
    </location>
</feature>
<protein>
    <submittedName>
        <fullName evidence="2">Uncharacterized protein</fullName>
    </submittedName>
</protein>
<dbReference type="OMA" id="PACERSH"/>
<dbReference type="AlphaFoldDB" id="M2XL11"/>
<dbReference type="OrthoDB" id="3630522at2759"/>
<feature type="compositionally biased region" description="Polar residues" evidence="1">
    <location>
        <begin position="66"/>
        <end position="93"/>
    </location>
</feature>
<name>M2XL11_DOTSN</name>
<reference evidence="3" key="1">
    <citation type="journal article" date="2012" name="PLoS Genet.">
        <title>The genomes of the fungal plant pathogens Cladosporium fulvum and Dothistroma septosporum reveal adaptation to different hosts and lifestyles but also signatures of common ancestry.</title>
        <authorList>
            <person name="de Wit P.J.G.M."/>
            <person name="van der Burgt A."/>
            <person name="Oekmen B."/>
            <person name="Stergiopoulos I."/>
            <person name="Abd-Elsalam K.A."/>
            <person name="Aerts A.L."/>
            <person name="Bahkali A.H."/>
            <person name="Beenen H.G."/>
            <person name="Chettri P."/>
            <person name="Cox M.P."/>
            <person name="Datema E."/>
            <person name="de Vries R.P."/>
            <person name="Dhillon B."/>
            <person name="Ganley A.R."/>
            <person name="Griffiths S.A."/>
            <person name="Guo Y."/>
            <person name="Hamelin R.C."/>
            <person name="Henrissat B."/>
            <person name="Kabir M.S."/>
            <person name="Jashni M.K."/>
            <person name="Kema G."/>
            <person name="Klaubauf S."/>
            <person name="Lapidus A."/>
            <person name="Levasseur A."/>
            <person name="Lindquist E."/>
            <person name="Mehrabi R."/>
            <person name="Ohm R.A."/>
            <person name="Owen T.J."/>
            <person name="Salamov A."/>
            <person name="Schwelm A."/>
            <person name="Schijlen E."/>
            <person name="Sun H."/>
            <person name="van den Burg H.A."/>
            <person name="van Ham R.C.H.J."/>
            <person name="Zhang S."/>
            <person name="Goodwin S.B."/>
            <person name="Grigoriev I.V."/>
            <person name="Collemare J."/>
            <person name="Bradshaw R.E."/>
        </authorList>
    </citation>
    <scope>NUCLEOTIDE SEQUENCE [LARGE SCALE GENOMIC DNA]</scope>
    <source>
        <strain evidence="3">NZE10 / CBS 128990</strain>
    </source>
</reference>
<dbReference type="EMBL" id="KB446540">
    <property type="protein sequence ID" value="EME43192.1"/>
    <property type="molecule type" value="Genomic_DNA"/>
</dbReference>
<keyword evidence="3" id="KW-1185">Reference proteome</keyword>
<organism evidence="2 3">
    <name type="scientific">Dothistroma septosporum (strain NZE10 / CBS 128990)</name>
    <name type="common">Red band needle blight fungus</name>
    <name type="synonym">Mycosphaerella pini</name>
    <dbReference type="NCBI Taxonomy" id="675120"/>
    <lineage>
        <taxon>Eukaryota</taxon>
        <taxon>Fungi</taxon>
        <taxon>Dikarya</taxon>
        <taxon>Ascomycota</taxon>
        <taxon>Pezizomycotina</taxon>
        <taxon>Dothideomycetes</taxon>
        <taxon>Dothideomycetidae</taxon>
        <taxon>Mycosphaerellales</taxon>
        <taxon>Mycosphaerellaceae</taxon>
        <taxon>Dothistroma</taxon>
    </lineage>
</organism>
<accession>M2XL11</accession>
<proteinExistence type="predicted"/>
<evidence type="ECO:0000256" key="1">
    <source>
        <dbReference type="SAM" id="MobiDB-lite"/>
    </source>
</evidence>
<feature type="compositionally biased region" description="Polar residues" evidence="1">
    <location>
        <begin position="45"/>
        <end position="59"/>
    </location>
</feature>
<dbReference type="eggNOG" id="ENOG502TACC">
    <property type="taxonomic scope" value="Eukaryota"/>
</dbReference>
<dbReference type="Proteomes" id="UP000016933">
    <property type="component" value="Unassembled WGS sequence"/>
</dbReference>
<feature type="compositionally biased region" description="Polar residues" evidence="1">
    <location>
        <begin position="24"/>
        <end position="34"/>
    </location>
</feature>
<dbReference type="HOGENOM" id="CLU_1570620_0_0_1"/>
<reference evidence="2 3" key="2">
    <citation type="journal article" date="2012" name="PLoS Pathog.">
        <title>Diverse lifestyles and strategies of plant pathogenesis encoded in the genomes of eighteen Dothideomycetes fungi.</title>
        <authorList>
            <person name="Ohm R.A."/>
            <person name="Feau N."/>
            <person name="Henrissat B."/>
            <person name="Schoch C.L."/>
            <person name="Horwitz B.A."/>
            <person name="Barry K.W."/>
            <person name="Condon B.J."/>
            <person name="Copeland A.C."/>
            <person name="Dhillon B."/>
            <person name="Glaser F."/>
            <person name="Hesse C.N."/>
            <person name="Kosti I."/>
            <person name="LaButti K."/>
            <person name="Lindquist E.A."/>
            <person name="Lucas S."/>
            <person name="Salamov A.A."/>
            <person name="Bradshaw R.E."/>
            <person name="Ciuffetti L."/>
            <person name="Hamelin R.C."/>
            <person name="Kema G.H.J."/>
            <person name="Lawrence C."/>
            <person name="Scott J.A."/>
            <person name="Spatafora J.W."/>
            <person name="Turgeon B.G."/>
            <person name="de Wit P.J.G.M."/>
            <person name="Zhong S."/>
            <person name="Goodwin S.B."/>
            <person name="Grigoriev I.V."/>
        </authorList>
    </citation>
    <scope>NUCLEOTIDE SEQUENCE [LARGE SCALE GENOMIC DNA]</scope>
    <source>
        <strain evidence="3">NZE10 / CBS 128990</strain>
    </source>
</reference>
<feature type="region of interest" description="Disordered" evidence="1">
    <location>
        <begin position="1"/>
        <end position="103"/>
    </location>
</feature>